<dbReference type="GO" id="GO:0051082">
    <property type="term" value="F:unfolded protein binding"/>
    <property type="evidence" value="ECO:0007669"/>
    <property type="project" value="InterPro"/>
</dbReference>
<sequence>MANGKDYYEVLGVPKNAGDEDIKKAYRNLAREHHPFKEINEAYQVLSDPQKRKMYDQYGHAGGGFAGAQGNGPFSYTYSSGGPFGNAGAQGAGSDFDPFDVFEEFFGFRGFGSNRAPRKGKNLYYEMNVEFADAVHGAEKKINVESGEITIKIPAGVHDGTEMRFAQKGMPGPTGTPNGDLYLTLRVPMPSQFKRIGENLGVLYEMDFSRLILGDTIEVPVVDTSVKGGIGTAKLKIPAGTQSGTQFRIRGKGMPRMRAGGQGDVIVQVEVQIPKKVSKKQKELLEEYQKSL</sequence>
<dbReference type="PATRIC" id="fig|1619119.3.peg.900"/>
<dbReference type="PANTHER" id="PTHR43096:SF52">
    <property type="entry name" value="DNAJ HOMOLOG 1, MITOCHONDRIAL-RELATED"/>
    <property type="match status" value="1"/>
</dbReference>
<dbReference type="GO" id="GO:0042026">
    <property type="term" value="P:protein refolding"/>
    <property type="evidence" value="ECO:0007669"/>
    <property type="project" value="TreeGrafter"/>
</dbReference>
<dbReference type="CDD" id="cd10747">
    <property type="entry name" value="DnaJ_C"/>
    <property type="match status" value="1"/>
</dbReference>
<comment type="caution">
    <text evidence="3">The sequence shown here is derived from an EMBL/GenBank/DDBJ whole genome shotgun (WGS) entry which is preliminary data.</text>
</comment>
<evidence type="ECO:0000256" key="1">
    <source>
        <dbReference type="ARBA" id="ARBA00023186"/>
    </source>
</evidence>
<protein>
    <submittedName>
        <fullName evidence="3">Chaperone protein DnaJ</fullName>
    </submittedName>
</protein>
<dbReference type="InterPro" id="IPR036869">
    <property type="entry name" value="J_dom_sf"/>
</dbReference>
<accession>A0A0G0X465</accession>
<dbReference type="EMBL" id="LCBX01000056">
    <property type="protein sequence ID" value="KKS19152.1"/>
    <property type="molecule type" value="Genomic_DNA"/>
</dbReference>
<dbReference type="InterPro" id="IPR002939">
    <property type="entry name" value="DnaJ_C"/>
</dbReference>
<dbReference type="CDD" id="cd06257">
    <property type="entry name" value="DnaJ"/>
    <property type="match status" value="1"/>
</dbReference>
<dbReference type="AlphaFoldDB" id="A0A0G0X465"/>
<evidence type="ECO:0000313" key="4">
    <source>
        <dbReference type="Proteomes" id="UP000034507"/>
    </source>
</evidence>
<dbReference type="Proteomes" id="UP000034507">
    <property type="component" value="Unassembled WGS sequence"/>
</dbReference>
<dbReference type="SMART" id="SM00271">
    <property type="entry name" value="DnaJ"/>
    <property type="match status" value="1"/>
</dbReference>
<evidence type="ECO:0000259" key="2">
    <source>
        <dbReference type="PROSITE" id="PS50076"/>
    </source>
</evidence>
<evidence type="ECO:0000313" key="3">
    <source>
        <dbReference type="EMBL" id="KKS19152.1"/>
    </source>
</evidence>
<dbReference type="Pfam" id="PF01556">
    <property type="entry name" value="DnaJ_C"/>
    <property type="match status" value="1"/>
</dbReference>
<dbReference type="GO" id="GO:0005737">
    <property type="term" value="C:cytoplasm"/>
    <property type="evidence" value="ECO:0007669"/>
    <property type="project" value="TreeGrafter"/>
</dbReference>
<dbReference type="PROSITE" id="PS00636">
    <property type="entry name" value="DNAJ_1"/>
    <property type="match status" value="1"/>
</dbReference>
<reference evidence="3 4" key="1">
    <citation type="journal article" date="2015" name="Nature">
        <title>rRNA introns, odd ribosomes, and small enigmatic genomes across a large radiation of phyla.</title>
        <authorList>
            <person name="Brown C.T."/>
            <person name="Hug L.A."/>
            <person name="Thomas B.C."/>
            <person name="Sharon I."/>
            <person name="Castelle C.J."/>
            <person name="Singh A."/>
            <person name="Wilkins M.J."/>
            <person name="Williams K.H."/>
            <person name="Banfield J.F."/>
        </authorList>
    </citation>
    <scope>NUCLEOTIDE SEQUENCE [LARGE SCALE GENOMIC DNA]</scope>
</reference>
<dbReference type="PANTHER" id="PTHR43096">
    <property type="entry name" value="DNAJ HOMOLOG 1, MITOCHONDRIAL-RELATED"/>
    <property type="match status" value="1"/>
</dbReference>
<dbReference type="SUPFAM" id="SSF49493">
    <property type="entry name" value="HSP40/DnaJ peptide-binding domain"/>
    <property type="match status" value="2"/>
</dbReference>
<proteinExistence type="predicted"/>
<dbReference type="InterPro" id="IPR018253">
    <property type="entry name" value="DnaJ_domain_CS"/>
</dbReference>
<name>A0A0G0X465_UNCKA</name>
<dbReference type="Gene3D" id="2.60.260.20">
    <property type="entry name" value="Urease metallochaperone UreE, N-terminal domain"/>
    <property type="match status" value="2"/>
</dbReference>
<dbReference type="PRINTS" id="PR00625">
    <property type="entry name" value="JDOMAIN"/>
</dbReference>
<dbReference type="Pfam" id="PF00226">
    <property type="entry name" value="DnaJ"/>
    <property type="match status" value="2"/>
</dbReference>
<dbReference type="SUPFAM" id="SSF46565">
    <property type="entry name" value="Chaperone J-domain"/>
    <property type="match status" value="1"/>
</dbReference>
<dbReference type="PROSITE" id="PS50076">
    <property type="entry name" value="DNAJ_2"/>
    <property type="match status" value="1"/>
</dbReference>
<dbReference type="InterPro" id="IPR001623">
    <property type="entry name" value="DnaJ_domain"/>
</dbReference>
<gene>
    <name evidence="3" type="ORF">UU77_C0056G0002</name>
</gene>
<organism evidence="3 4">
    <name type="scientific">candidate division WWE3 bacterium GW2011_GWC1_41_7</name>
    <dbReference type="NCBI Taxonomy" id="1619119"/>
    <lineage>
        <taxon>Bacteria</taxon>
        <taxon>Katanobacteria</taxon>
    </lineage>
</organism>
<dbReference type="Gene3D" id="1.10.287.110">
    <property type="entry name" value="DnaJ domain"/>
    <property type="match status" value="1"/>
</dbReference>
<keyword evidence="1" id="KW-0143">Chaperone</keyword>
<dbReference type="InterPro" id="IPR008971">
    <property type="entry name" value="HSP40/DnaJ_pept-bd"/>
</dbReference>
<feature type="domain" description="J" evidence="2">
    <location>
        <begin position="6"/>
        <end position="59"/>
    </location>
</feature>